<accession>A0A0S6UBS3</accession>
<dbReference type="Proteomes" id="UP000063718">
    <property type="component" value="Unassembled WGS sequence"/>
</dbReference>
<dbReference type="Pfam" id="PF16258">
    <property type="entry name" value="DUF4912"/>
    <property type="match status" value="1"/>
</dbReference>
<name>A0A0S6UBS3_NEOTH</name>
<dbReference type="AlphaFoldDB" id="A0A0S6UBS3"/>
<sequence>MFDLAHVYHQNALICLPQDLHTLYVYWDFTPARIRILVDFFHHVRPEMELTLRLCRQDCPLPEQQLTLESLEPGWRYFSNLDDRAAYHLELGAQSPEGEFVLFSRTPVFQIQPGRTLEPAGALQLPPGLNPDWTIPPEGQQSGSNFSWS</sequence>
<reference evidence="1" key="1">
    <citation type="journal article" date="2014" name="Gene">
        <title>Genome-guided analysis of transformation efficiency and carbon dioxide assimilation by Moorella thermoacetica Y72.</title>
        <authorList>
            <person name="Tsukahara K."/>
            <person name="Kita A."/>
            <person name="Nakashimada Y."/>
            <person name="Hoshino T."/>
            <person name="Murakami K."/>
        </authorList>
    </citation>
    <scope>NUCLEOTIDE SEQUENCE [LARGE SCALE GENOMIC DNA]</scope>
    <source>
        <strain evidence="1">Y72</strain>
    </source>
</reference>
<proteinExistence type="predicted"/>
<evidence type="ECO:0000313" key="1">
    <source>
        <dbReference type="EMBL" id="GAF25020.1"/>
    </source>
</evidence>
<dbReference type="InterPro" id="IPR032585">
    <property type="entry name" value="DUF4912"/>
</dbReference>
<gene>
    <name evidence="1" type="ORF">MTY_0349</name>
</gene>
<dbReference type="RefSeq" id="WP_025773129.1">
    <property type="nucleotide sequence ID" value="NZ_DF238840.1"/>
</dbReference>
<dbReference type="EMBL" id="DF238840">
    <property type="protein sequence ID" value="GAF25020.1"/>
    <property type="molecule type" value="Genomic_DNA"/>
</dbReference>
<organism evidence="1">
    <name type="scientific">Moorella thermoacetica Y72</name>
    <dbReference type="NCBI Taxonomy" id="1325331"/>
    <lineage>
        <taxon>Bacteria</taxon>
        <taxon>Bacillati</taxon>
        <taxon>Bacillota</taxon>
        <taxon>Clostridia</taxon>
        <taxon>Neomoorellales</taxon>
        <taxon>Neomoorellaceae</taxon>
        <taxon>Neomoorella</taxon>
    </lineage>
</organism>
<protein>
    <submittedName>
        <fullName evidence="1">Uncharacterized protein conserved in bacteria</fullName>
    </submittedName>
</protein>